<gene>
    <name evidence="1" type="ORF">A2908_03240</name>
</gene>
<organism evidence="1 2">
    <name type="scientific">Candidatus Staskawiczbacteria bacterium RIFCSPLOWO2_01_FULL_38_12b</name>
    <dbReference type="NCBI Taxonomy" id="1802214"/>
    <lineage>
        <taxon>Bacteria</taxon>
        <taxon>Candidatus Staskawicziibacteriota</taxon>
    </lineage>
</organism>
<dbReference type="EMBL" id="MHPA01000027">
    <property type="protein sequence ID" value="OGZ72423.1"/>
    <property type="molecule type" value="Genomic_DNA"/>
</dbReference>
<reference evidence="1 2" key="1">
    <citation type="journal article" date="2016" name="Nat. Commun.">
        <title>Thousands of microbial genomes shed light on interconnected biogeochemical processes in an aquifer system.</title>
        <authorList>
            <person name="Anantharaman K."/>
            <person name="Brown C.T."/>
            <person name="Hug L.A."/>
            <person name="Sharon I."/>
            <person name="Castelle C.J."/>
            <person name="Probst A.J."/>
            <person name="Thomas B.C."/>
            <person name="Singh A."/>
            <person name="Wilkins M.J."/>
            <person name="Karaoz U."/>
            <person name="Brodie E.L."/>
            <person name="Williams K.H."/>
            <person name="Hubbard S.S."/>
            <person name="Banfield J.F."/>
        </authorList>
    </citation>
    <scope>NUCLEOTIDE SEQUENCE [LARGE SCALE GENOMIC DNA]</scope>
</reference>
<dbReference type="AlphaFoldDB" id="A0A1G2ICJ4"/>
<accession>A0A1G2ICJ4</accession>
<name>A0A1G2ICJ4_9BACT</name>
<protein>
    <submittedName>
        <fullName evidence="1">Uncharacterized protein</fullName>
    </submittedName>
</protein>
<dbReference type="Proteomes" id="UP000176774">
    <property type="component" value="Unassembled WGS sequence"/>
</dbReference>
<evidence type="ECO:0000313" key="2">
    <source>
        <dbReference type="Proteomes" id="UP000176774"/>
    </source>
</evidence>
<dbReference type="STRING" id="1802214.A2908_03240"/>
<proteinExistence type="predicted"/>
<evidence type="ECO:0000313" key="1">
    <source>
        <dbReference type="EMBL" id="OGZ72423.1"/>
    </source>
</evidence>
<comment type="caution">
    <text evidence="1">The sequence shown here is derived from an EMBL/GenBank/DDBJ whole genome shotgun (WGS) entry which is preliminary data.</text>
</comment>
<sequence>MDTGLVFANPKKEIVMGMKREFTCNGCQKIIINFPLNWFSLSQMQQDAQNTAKLQNDQCFCSLKCLLHWTQEAVKEEEKMKESARSMPPRERRMVSNNKILGDLYL</sequence>